<feature type="domain" description="Reverse transcriptase zinc-binding" evidence="3">
    <location>
        <begin position="157"/>
        <end position="226"/>
    </location>
</feature>
<dbReference type="Pfam" id="PF13966">
    <property type="entry name" value="zf-RVT"/>
    <property type="match status" value="1"/>
</dbReference>
<dbReference type="EMBL" id="AC116600">
    <property type="protein sequence ID" value="AAN04142.1"/>
    <property type="molecule type" value="Genomic_DNA"/>
</dbReference>
<sequence length="683" mass="77053">MDRLAKSLAGWKPKLLSPDARLTLIKHVLMALPLYFMSVLELSLLHVSFGSPCLGDQRNREEMPGIPLERWSWGMDKMLYFGKIIGCRMVVQWKTEDLSSLSFVKNSGMTVAAALRNNSWVSDIRDGLSVQALGEYLDLWDVIAGISLDPASRDEMIWKAAPDGRMKCPLGKIIWKSRAPARCKFFMFLAMRNACLTADNLQRRGLSLARIYYMCSLKQQTMVALFRFLTYMLYAISFGEFGKKLRDRLCLSFFPDTRITTLRVEIISFQQIKNESIGAAWSRFTNLLQSGPTLSLPEYMLLQHFHMGLDKESTFYLNITAGGSFMHKTPLEGKIILDRILESTSFMAQSDEPPPEVSVSKIEEPSTIESQSEPSTSTGSIDEKVPLQPSVANEEIQTSDHAAILLRDGFDEDYGNTLNYFSKKKPLVPLPPPDLMELGFLRETVRELTSIMSDEWLREAELSYEGNDIGILYSPTIEVNLIFESFAFAYLSDKPVTLTNKFFKHPNGNIIEGFGIVQDVPVYFEDREAVLDFHVFEIRDIVILIGLSIEQLLINTLRLDSLKITLGGNEFSVPFSRARFALTDSLSEIELAEEIWEEEGKEKKGKEGSGGNRGCYVKYRSKISLRSVFFSGILASQAYVVFLGVTVTAVPPHESPEPLLEDEVVARYEIVNKGCYDLDPSLT</sequence>
<dbReference type="InterPro" id="IPR026960">
    <property type="entry name" value="RVT-Znf"/>
</dbReference>
<organism evidence="4 6">
    <name type="scientific">Oryza sativa subsp. japonica</name>
    <name type="common">Rice</name>
    <dbReference type="NCBI Taxonomy" id="39947"/>
    <lineage>
        <taxon>Eukaryota</taxon>
        <taxon>Viridiplantae</taxon>
        <taxon>Streptophyta</taxon>
        <taxon>Embryophyta</taxon>
        <taxon>Tracheophyta</taxon>
        <taxon>Spermatophyta</taxon>
        <taxon>Magnoliopsida</taxon>
        <taxon>Liliopsida</taxon>
        <taxon>Poales</taxon>
        <taxon>Poaceae</taxon>
        <taxon>BOP clade</taxon>
        <taxon>Oryzoideae</taxon>
        <taxon>Oryzeae</taxon>
        <taxon>Oryzinae</taxon>
        <taxon>Oryza</taxon>
        <taxon>Oryza sativa</taxon>
    </lineage>
</organism>
<dbReference type="AlphaFoldDB" id="A0A5S6R7S1"/>
<evidence type="ECO:0000259" key="2">
    <source>
        <dbReference type="Pfam" id="PF03732"/>
    </source>
</evidence>
<dbReference type="Pfam" id="PF03732">
    <property type="entry name" value="Retrotrans_gag"/>
    <property type="match status" value="1"/>
</dbReference>
<dbReference type="EMBL" id="AC098696">
    <property type="protein sequence ID" value="AAN04202.1"/>
    <property type="molecule type" value="Genomic_DNA"/>
</dbReference>
<evidence type="ECO:0000313" key="5">
    <source>
        <dbReference type="EMBL" id="AAN04202.1"/>
    </source>
</evidence>
<feature type="domain" description="Retrotransposon gag" evidence="2">
    <location>
        <begin position="244"/>
        <end position="310"/>
    </location>
</feature>
<evidence type="ECO:0000313" key="4">
    <source>
        <dbReference type="EMBL" id="AAN04142.1"/>
    </source>
</evidence>
<evidence type="ECO:0000256" key="1">
    <source>
        <dbReference type="SAM" id="MobiDB-lite"/>
    </source>
</evidence>
<protein>
    <submittedName>
        <fullName evidence="4">Retroelement</fullName>
    </submittedName>
</protein>
<feature type="region of interest" description="Disordered" evidence="1">
    <location>
        <begin position="347"/>
        <end position="383"/>
    </location>
</feature>
<reference evidence="4" key="2">
    <citation type="submission" date="2002-09" db="EMBL/GenBank/DDBJ databases">
        <title>Rice Genomic Sequence.</title>
        <authorList>
            <person name="Wing R.A."/>
            <person name="Yu Y."/>
            <person name="Yang T.J."/>
            <person name="Nah G."/>
            <person name="Soderlund C."/>
            <person name="Chen M."/>
            <person name="Kim H.-R."/>
            <person name="Rambo T."/>
            <person name="Saski C."/>
            <person name="Henry D."/>
            <person name="Oates R."/>
            <person name="Simmons J."/>
        </authorList>
    </citation>
    <scope>NUCLEOTIDE SEQUENCE</scope>
</reference>
<dbReference type="InterPro" id="IPR005162">
    <property type="entry name" value="Retrotrans_gag_dom"/>
</dbReference>
<evidence type="ECO:0000313" key="6">
    <source>
        <dbReference type="Proteomes" id="UP000000763"/>
    </source>
</evidence>
<reference evidence="6" key="4">
    <citation type="journal article" date="2008" name="Nucleic Acids Res.">
        <title>The rice annotation project database (RAP-DB): 2008 update.</title>
        <authorList>
            <consortium name="The rice annotation project (RAP)"/>
        </authorList>
    </citation>
    <scope>GENOME REANNOTATION</scope>
    <source>
        <strain evidence="6">cv. Nipponbare</strain>
    </source>
</reference>
<accession>A0A5S6R7S1</accession>
<feature type="compositionally biased region" description="Polar residues" evidence="1">
    <location>
        <begin position="367"/>
        <end position="380"/>
    </location>
</feature>
<reference evidence="5" key="1">
    <citation type="submission" date="2002-09" db="EMBL/GenBank/DDBJ databases">
        <title>Rice Genomic Sequence.</title>
        <authorList>
            <person name="Wing R.A."/>
            <person name="Yu Y."/>
            <person name="Soderlund C."/>
            <person name="Kim H.-R."/>
            <person name="Rambo T."/>
            <person name="Saski C."/>
            <person name="Currie J."/>
            <person name="Collura K."/>
        </authorList>
    </citation>
    <scope>NUCLEOTIDE SEQUENCE</scope>
</reference>
<dbReference type="Proteomes" id="UP000000763">
    <property type="component" value="Chromosome 10"/>
</dbReference>
<evidence type="ECO:0000259" key="3">
    <source>
        <dbReference type="Pfam" id="PF13966"/>
    </source>
</evidence>
<proteinExistence type="predicted"/>
<name>A0A5S6R7S1_ORYSJ</name>
<reference evidence="6" key="3">
    <citation type="journal article" date="2005" name="Nature">
        <title>The map-based sequence of the rice genome.</title>
        <authorList>
            <consortium name="International rice genome sequencing project (IRGSP)"/>
            <person name="Matsumoto T."/>
            <person name="Wu J."/>
            <person name="Kanamori H."/>
            <person name="Katayose Y."/>
            <person name="Fujisawa M."/>
            <person name="Namiki N."/>
            <person name="Mizuno H."/>
            <person name="Yamamoto K."/>
            <person name="Antonio B.A."/>
            <person name="Baba T."/>
            <person name="Sakata K."/>
            <person name="Nagamura Y."/>
            <person name="Aoki H."/>
            <person name="Arikawa K."/>
            <person name="Arita K."/>
            <person name="Bito T."/>
            <person name="Chiden Y."/>
            <person name="Fujitsuka N."/>
            <person name="Fukunaka R."/>
            <person name="Hamada M."/>
            <person name="Harada C."/>
            <person name="Hayashi A."/>
            <person name="Hijishita S."/>
            <person name="Honda M."/>
            <person name="Hosokawa S."/>
            <person name="Ichikawa Y."/>
            <person name="Idonuma A."/>
            <person name="Iijima M."/>
            <person name="Ikeda M."/>
            <person name="Ikeno M."/>
            <person name="Ito K."/>
            <person name="Ito S."/>
            <person name="Ito T."/>
            <person name="Ito Y."/>
            <person name="Ito Y."/>
            <person name="Iwabuchi A."/>
            <person name="Kamiya K."/>
            <person name="Karasawa W."/>
            <person name="Kurita K."/>
            <person name="Katagiri S."/>
            <person name="Kikuta A."/>
            <person name="Kobayashi H."/>
            <person name="Kobayashi N."/>
            <person name="Machita K."/>
            <person name="Maehara T."/>
            <person name="Masukawa M."/>
            <person name="Mizubayashi T."/>
            <person name="Mukai Y."/>
            <person name="Nagasaki H."/>
            <person name="Nagata Y."/>
            <person name="Naito S."/>
            <person name="Nakashima M."/>
            <person name="Nakama Y."/>
            <person name="Nakamichi Y."/>
            <person name="Nakamura M."/>
            <person name="Meguro A."/>
            <person name="Negishi M."/>
            <person name="Ohta I."/>
            <person name="Ohta T."/>
            <person name="Okamoto M."/>
            <person name="Ono N."/>
            <person name="Saji S."/>
            <person name="Sakaguchi M."/>
            <person name="Sakai K."/>
            <person name="Shibata M."/>
            <person name="Shimokawa T."/>
            <person name="Song J."/>
            <person name="Takazaki Y."/>
            <person name="Terasawa K."/>
            <person name="Tsugane M."/>
            <person name="Tsuji K."/>
            <person name="Ueda S."/>
            <person name="Waki K."/>
            <person name="Yamagata H."/>
            <person name="Yamamoto M."/>
            <person name="Yamamoto S."/>
            <person name="Yamane H."/>
            <person name="Yoshiki S."/>
            <person name="Yoshihara R."/>
            <person name="Yukawa K."/>
            <person name="Zhong H."/>
            <person name="Yano M."/>
            <person name="Yuan Q."/>
            <person name="Ouyang S."/>
            <person name="Liu J."/>
            <person name="Jones K.M."/>
            <person name="Gansberger K."/>
            <person name="Moffat K."/>
            <person name="Hill J."/>
            <person name="Bera J."/>
            <person name="Fadrosh D."/>
            <person name="Jin S."/>
            <person name="Johri S."/>
            <person name="Kim M."/>
            <person name="Overton L."/>
            <person name="Reardon M."/>
            <person name="Tsitrin T."/>
            <person name="Vuong H."/>
            <person name="Weaver B."/>
            <person name="Ciecko A."/>
            <person name="Tallon L."/>
            <person name="Jackson J."/>
            <person name="Pai G."/>
            <person name="Aken S.V."/>
            <person name="Utterback T."/>
            <person name="Reidmuller S."/>
            <person name="Feldblyum T."/>
            <person name="Hsiao J."/>
            <person name="Zismann V."/>
            <person name="Iobst S."/>
            <person name="de Vazeille A.R."/>
            <person name="Buell C.R."/>
            <person name="Ying K."/>
            <person name="Li Y."/>
            <person name="Lu T."/>
            <person name="Huang Y."/>
            <person name="Zhao Q."/>
            <person name="Feng Q."/>
            <person name="Zhang L."/>
            <person name="Zhu J."/>
            <person name="Weng Q."/>
            <person name="Mu J."/>
            <person name="Lu Y."/>
            <person name="Fan D."/>
            <person name="Liu Y."/>
            <person name="Guan J."/>
            <person name="Zhang Y."/>
            <person name="Yu S."/>
            <person name="Liu X."/>
            <person name="Zhang Y."/>
            <person name="Hong G."/>
            <person name="Han B."/>
            <person name="Choisne N."/>
            <person name="Demange N."/>
            <person name="Orjeda G."/>
            <person name="Samain S."/>
            <person name="Cattolico L."/>
            <person name="Pelletier E."/>
            <person name="Couloux A."/>
            <person name="Segurens B."/>
            <person name="Wincker P."/>
            <person name="D'Hont A."/>
            <person name="Scarpelli C."/>
            <person name="Weissenbach J."/>
            <person name="Salanoubat M."/>
            <person name="Quetier F."/>
            <person name="Yu Y."/>
            <person name="Kim H.R."/>
            <person name="Rambo T."/>
            <person name="Currie J."/>
            <person name="Collura K."/>
            <person name="Luo M."/>
            <person name="Yang T."/>
            <person name="Ammiraju J.S.S."/>
            <person name="Engler F."/>
            <person name="Soderlund C."/>
            <person name="Wing R.A."/>
            <person name="Palmer L.E."/>
            <person name="de la Bastide M."/>
            <person name="Spiegel L."/>
            <person name="Nascimento L."/>
            <person name="Zutavern T."/>
            <person name="O'Shaughnessy A."/>
            <person name="Dike S."/>
            <person name="Dedhia N."/>
            <person name="Preston R."/>
            <person name="Balija V."/>
            <person name="McCombie W.R."/>
            <person name="Chow T."/>
            <person name="Chen H."/>
            <person name="Chung M."/>
            <person name="Chen C."/>
            <person name="Shaw J."/>
            <person name="Wu H."/>
            <person name="Hsiao K."/>
            <person name="Chao Y."/>
            <person name="Chu M."/>
            <person name="Cheng C."/>
            <person name="Hour A."/>
            <person name="Lee P."/>
            <person name="Lin S."/>
            <person name="Lin Y."/>
            <person name="Liou J."/>
            <person name="Liu S."/>
            <person name="Hsing Y."/>
            <person name="Raghuvanshi S."/>
            <person name="Mohanty A."/>
            <person name="Bharti A.K."/>
            <person name="Gaur A."/>
            <person name="Gupta V."/>
            <person name="Kumar D."/>
            <person name="Ravi V."/>
            <person name="Vij S."/>
            <person name="Kapur A."/>
            <person name="Khurana P."/>
            <person name="Khurana P."/>
            <person name="Khurana J.P."/>
            <person name="Tyagi A.K."/>
            <person name="Gaikwad K."/>
            <person name="Singh A."/>
            <person name="Dalal V."/>
            <person name="Srivastava S."/>
            <person name="Dixit A."/>
            <person name="Pal A.K."/>
            <person name="Ghazi I.A."/>
            <person name="Yadav M."/>
            <person name="Pandit A."/>
            <person name="Bhargava A."/>
            <person name="Sureshbabu K."/>
            <person name="Batra K."/>
            <person name="Sharma T.R."/>
            <person name="Mohapatra T."/>
            <person name="Singh N.K."/>
            <person name="Messing J."/>
            <person name="Nelson A.B."/>
            <person name="Fuks G."/>
            <person name="Kavchok S."/>
            <person name="Keizer G."/>
            <person name="Linton E."/>
            <person name="Llaca V."/>
            <person name="Song R."/>
            <person name="Tanyolac B."/>
            <person name="Young S."/>
            <person name="Ho-Il K."/>
            <person name="Hahn J.H."/>
            <person name="Sangsakoo G."/>
            <person name="Vanavichit A."/>
            <person name="de Mattos Luiz.A.T."/>
            <person name="Zimmer P.D."/>
            <person name="Malone G."/>
            <person name="Dellagostin O."/>
            <person name="de Oliveira A.C."/>
            <person name="Bevan M."/>
            <person name="Bancroft I."/>
            <person name="Minx P."/>
            <person name="Cordum H."/>
            <person name="Wilson R."/>
            <person name="Cheng Z."/>
            <person name="Jin W."/>
            <person name="Jiang J."/>
            <person name="Leong S.A."/>
            <person name="Iwama H."/>
            <person name="Gojobori T."/>
            <person name="Itoh T."/>
            <person name="Niimura Y."/>
            <person name="Fujii Y."/>
            <person name="Habara T."/>
            <person name="Sakai H."/>
            <person name="Sato Y."/>
            <person name="Wilson G."/>
            <person name="Kumar K."/>
            <person name="McCouch S."/>
            <person name="Juretic N."/>
            <person name="Hoen D."/>
            <person name="Wright S."/>
            <person name="Bruskiewich R."/>
            <person name="Bureau T."/>
            <person name="Miyao A."/>
            <person name="Hirochika H."/>
            <person name="Nishikawa T."/>
            <person name="Kadowaki K."/>
            <person name="Sugiura M."/>
            <person name="Burr B."/>
            <person name="Sasaki T."/>
        </authorList>
    </citation>
    <scope>NUCLEOTIDE SEQUENCE [LARGE SCALE GENOMIC DNA]</scope>
    <source>
        <strain evidence="6">cv. Nipponbare</strain>
    </source>
</reference>
<gene>
    <name evidence="4" type="ORF">OSJNAa0036D19.10</name>
    <name evidence="5" type="ORF">OSJNBa0050E08.3</name>
</gene>